<evidence type="ECO:0000259" key="1">
    <source>
        <dbReference type="Pfam" id="PF13358"/>
    </source>
</evidence>
<name>A0A034VT57_BACDO</name>
<dbReference type="InterPro" id="IPR038717">
    <property type="entry name" value="Tc1-like_DDE_dom"/>
</dbReference>
<organism evidence="2">
    <name type="scientific">Bactrocera dorsalis</name>
    <name type="common">Oriental fruit fly</name>
    <name type="synonym">Dacus dorsalis</name>
    <dbReference type="NCBI Taxonomy" id="27457"/>
    <lineage>
        <taxon>Eukaryota</taxon>
        <taxon>Metazoa</taxon>
        <taxon>Ecdysozoa</taxon>
        <taxon>Arthropoda</taxon>
        <taxon>Hexapoda</taxon>
        <taxon>Insecta</taxon>
        <taxon>Pterygota</taxon>
        <taxon>Neoptera</taxon>
        <taxon>Endopterygota</taxon>
        <taxon>Diptera</taxon>
        <taxon>Brachycera</taxon>
        <taxon>Muscomorpha</taxon>
        <taxon>Tephritoidea</taxon>
        <taxon>Tephritidae</taxon>
        <taxon>Bactrocera</taxon>
        <taxon>Bactrocera</taxon>
    </lineage>
</organism>
<reference evidence="2" key="1">
    <citation type="journal article" date="2014" name="BMC Genomics">
        <title>Characterizing the developmental transcriptome of the oriental fruit fly, Bactrocera dorsalis (Diptera: Tephritidae) through comparative genomic analysis with Drosophila melanogaster utilizing modENCODE datasets.</title>
        <authorList>
            <person name="Geib S.M."/>
            <person name="Calla B."/>
            <person name="Hall B."/>
            <person name="Hou S."/>
            <person name="Manoukis N.C."/>
        </authorList>
    </citation>
    <scope>NUCLEOTIDE SEQUENCE</scope>
    <source>
        <strain evidence="2">Punador</strain>
    </source>
</reference>
<dbReference type="Gene3D" id="3.30.420.10">
    <property type="entry name" value="Ribonuclease H-like superfamily/Ribonuclease H"/>
    <property type="match status" value="1"/>
</dbReference>
<dbReference type="EMBL" id="GAKP01014259">
    <property type="protein sequence ID" value="JAC44693.1"/>
    <property type="molecule type" value="Transcribed_RNA"/>
</dbReference>
<dbReference type="Pfam" id="PF13358">
    <property type="entry name" value="DDE_3"/>
    <property type="match status" value="1"/>
</dbReference>
<accession>A0A034VT57</accession>
<dbReference type="GO" id="GO:0003676">
    <property type="term" value="F:nucleic acid binding"/>
    <property type="evidence" value="ECO:0007669"/>
    <property type="project" value="InterPro"/>
</dbReference>
<dbReference type="AlphaFoldDB" id="A0A034VT57"/>
<protein>
    <submittedName>
        <fullName evidence="2">Transposable element Tc1 transposase</fullName>
    </submittedName>
</protein>
<sequence>MPLRWVFQQDNDPKHTSKLVKDWFRTKRIQVLDWPAQSPDFNPIENLFAIVKRRLGSSRFTSKDNLFKGFKKEWKSIEKTTLRNLIASMPKRCAAVIKNNGSYTKY</sequence>
<evidence type="ECO:0000313" key="2">
    <source>
        <dbReference type="EMBL" id="JAC44693.1"/>
    </source>
</evidence>
<proteinExistence type="predicted"/>
<dbReference type="InterPro" id="IPR036397">
    <property type="entry name" value="RNaseH_sf"/>
</dbReference>
<gene>
    <name evidence="2" type="primary">TC1A</name>
</gene>
<feature type="domain" description="Tc1-like transposase DDE" evidence="1">
    <location>
        <begin position="6"/>
        <end position="66"/>
    </location>
</feature>